<dbReference type="GO" id="GO:0005776">
    <property type="term" value="C:autophagosome"/>
    <property type="evidence" value="ECO:0007669"/>
    <property type="project" value="TreeGrafter"/>
</dbReference>
<dbReference type="GO" id="GO:0061908">
    <property type="term" value="C:phagophore"/>
    <property type="evidence" value="ECO:0007669"/>
    <property type="project" value="TreeGrafter"/>
</dbReference>
<comment type="caution">
    <text evidence="1">The sequence shown here is derived from an EMBL/GenBank/DDBJ whole genome shotgun (WGS) entry which is preliminary data.</text>
</comment>
<keyword evidence="2" id="KW-1185">Reference proteome</keyword>
<evidence type="ECO:0000313" key="2">
    <source>
        <dbReference type="Proteomes" id="UP001370490"/>
    </source>
</evidence>
<dbReference type="PANTHER" id="PTHR34659:SF1">
    <property type="entry name" value="PROTEIN EGT2"/>
    <property type="match status" value="1"/>
</dbReference>
<dbReference type="AlphaFoldDB" id="A0AAN8VQZ2"/>
<gene>
    <name evidence="1" type="ORF">RJ641_034321</name>
</gene>
<protein>
    <submittedName>
        <fullName evidence="1">Uncharacterized protein</fullName>
    </submittedName>
</protein>
<accession>A0AAN8VQZ2</accession>
<sequence>MLTLYRKGKSLAAILSLAVNRLCRSAEMPSSVVLEGISWVGNIYQKFEAICHEADFVSQCDMDKIKYVENRVHTVGESVKQACSNVVQDLLSSSSVDSGENKAQALSPVESIDSAAEIKLTTANEKLYLGAVEKLCAGAILNPDLKSVEELSLPHISGTSESSINVVSSVIESVAEINCKSCELCLTPVHERSSESTKEKSSMDVLSSSDTLEMIDMGKSEGTGAFLSSVIFNYNDE</sequence>
<reference evidence="1 2" key="1">
    <citation type="submission" date="2023-12" db="EMBL/GenBank/DDBJ databases">
        <title>A high-quality genome assembly for Dillenia turbinata (Dilleniales).</title>
        <authorList>
            <person name="Chanderbali A."/>
        </authorList>
    </citation>
    <scope>NUCLEOTIDE SEQUENCE [LARGE SCALE GENOMIC DNA]</scope>
    <source>
        <strain evidence="1">LSX21</strain>
        <tissue evidence="1">Leaf</tissue>
    </source>
</reference>
<name>A0AAN8VQZ2_9MAGN</name>
<evidence type="ECO:0000313" key="1">
    <source>
        <dbReference type="EMBL" id="KAK6934166.1"/>
    </source>
</evidence>
<organism evidence="1 2">
    <name type="scientific">Dillenia turbinata</name>
    <dbReference type="NCBI Taxonomy" id="194707"/>
    <lineage>
        <taxon>Eukaryota</taxon>
        <taxon>Viridiplantae</taxon>
        <taxon>Streptophyta</taxon>
        <taxon>Embryophyta</taxon>
        <taxon>Tracheophyta</taxon>
        <taxon>Spermatophyta</taxon>
        <taxon>Magnoliopsida</taxon>
        <taxon>eudicotyledons</taxon>
        <taxon>Gunneridae</taxon>
        <taxon>Pentapetalae</taxon>
        <taxon>Dilleniales</taxon>
        <taxon>Dilleniaceae</taxon>
        <taxon>Dillenia</taxon>
    </lineage>
</organism>
<dbReference type="EMBL" id="JBAMMX010000008">
    <property type="protein sequence ID" value="KAK6934166.1"/>
    <property type="molecule type" value="Genomic_DNA"/>
</dbReference>
<dbReference type="InterPro" id="IPR053273">
    <property type="entry name" value="CST_Regulator"/>
</dbReference>
<proteinExistence type="predicted"/>
<dbReference type="PANTHER" id="PTHR34659">
    <property type="entry name" value="BNAA05G11610D PROTEIN"/>
    <property type="match status" value="1"/>
</dbReference>
<dbReference type="GO" id="GO:0006950">
    <property type="term" value="P:response to stress"/>
    <property type="evidence" value="ECO:0007669"/>
    <property type="project" value="TreeGrafter"/>
</dbReference>
<dbReference type="Proteomes" id="UP001370490">
    <property type="component" value="Unassembled WGS sequence"/>
</dbReference>